<evidence type="ECO:0000313" key="2">
    <source>
        <dbReference type="Proteomes" id="UP000728185"/>
    </source>
</evidence>
<protein>
    <submittedName>
        <fullName evidence="1">ATP-dependent RNA helicase DHX8</fullName>
    </submittedName>
</protein>
<dbReference type="EMBL" id="LUCM01004817">
    <property type="protein sequence ID" value="KAA0193779.1"/>
    <property type="molecule type" value="Genomic_DNA"/>
</dbReference>
<keyword evidence="1" id="KW-0067">ATP-binding</keyword>
<reference evidence="1" key="1">
    <citation type="submission" date="2019-05" db="EMBL/GenBank/DDBJ databases">
        <title>Annotation for the trematode Fasciolopsis buski.</title>
        <authorList>
            <person name="Choi Y.-J."/>
        </authorList>
    </citation>
    <scope>NUCLEOTIDE SEQUENCE</scope>
    <source>
        <strain evidence="1">HT</strain>
        <tissue evidence="1">Whole worm</tissue>
    </source>
</reference>
<dbReference type="AlphaFoldDB" id="A0A8E0VK14"/>
<keyword evidence="2" id="KW-1185">Reference proteome</keyword>
<sequence length="146" mass="15951">MCLNLSSFSSTQVCHWTYSPAPSGSRKLVIASNEENSLTTNGHCCVIDPGFVNQKVYSSKSGTDRLIVTSVSQMTCFPLGTYDVQNVDYVHTLPVLRGSVHDCSHAVCTKCILPTKSSFRSPYSILFVTATLLSSCRSIQVIDRCC</sequence>
<dbReference type="Proteomes" id="UP000728185">
    <property type="component" value="Unassembled WGS sequence"/>
</dbReference>
<gene>
    <name evidence="1" type="ORF">FBUS_00689</name>
</gene>
<name>A0A8E0VK14_9TREM</name>
<dbReference type="GO" id="GO:0004386">
    <property type="term" value="F:helicase activity"/>
    <property type="evidence" value="ECO:0007669"/>
    <property type="project" value="UniProtKB-KW"/>
</dbReference>
<evidence type="ECO:0000313" key="1">
    <source>
        <dbReference type="EMBL" id="KAA0193779.1"/>
    </source>
</evidence>
<proteinExistence type="predicted"/>
<comment type="caution">
    <text evidence="1">The sequence shown here is derived from an EMBL/GenBank/DDBJ whole genome shotgun (WGS) entry which is preliminary data.</text>
</comment>
<keyword evidence="1" id="KW-0547">Nucleotide-binding</keyword>
<dbReference type="InterPro" id="IPR027417">
    <property type="entry name" value="P-loop_NTPase"/>
</dbReference>
<accession>A0A8E0VK14</accession>
<dbReference type="Gene3D" id="3.40.50.300">
    <property type="entry name" value="P-loop containing nucleotide triphosphate hydrolases"/>
    <property type="match status" value="1"/>
</dbReference>
<dbReference type="OrthoDB" id="10253254at2759"/>
<keyword evidence="1" id="KW-0378">Hydrolase</keyword>
<keyword evidence="1" id="KW-0347">Helicase</keyword>
<organism evidence="1 2">
    <name type="scientific">Fasciolopsis buskii</name>
    <dbReference type="NCBI Taxonomy" id="27845"/>
    <lineage>
        <taxon>Eukaryota</taxon>
        <taxon>Metazoa</taxon>
        <taxon>Spiralia</taxon>
        <taxon>Lophotrochozoa</taxon>
        <taxon>Platyhelminthes</taxon>
        <taxon>Trematoda</taxon>
        <taxon>Digenea</taxon>
        <taxon>Plagiorchiida</taxon>
        <taxon>Echinostomata</taxon>
        <taxon>Echinostomatoidea</taxon>
        <taxon>Fasciolidae</taxon>
        <taxon>Fasciolopsis</taxon>
    </lineage>
</organism>